<gene>
    <name evidence="2" type="ORF">RO3G_15850</name>
</gene>
<dbReference type="AlphaFoldDB" id="I1CRQ9"/>
<evidence type="ECO:0000313" key="3">
    <source>
        <dbReference type="Proteomes" id="UP000009138"/>
    </source>
</evidence>
<dbReference type="Proteomes" id="UP000009138">
    <property type="component" value="Unassembled WGS sequence"/>
</dbReference>
<feature type="chain" id="PRO_5003638262" evidence="1">
    <location>
        <begin position="23"/>
        <end position="75"/>
    </location>
</feature>
<reference evidence="2 3" key="1">
    <citation type="journal article" date="2009" name="PLoS Genet.">
        <title>Genomic analysis of the basal lineage fungus Rhizopus oryzae reveals a whole-genome duplication.</title>
        <authorList>
            <person name="Ma L.-J."/>
            <person name="Ibrahim A.S."/>
            <person name="Skory C."/>
            <person name="Grabherr M.G."/>
            <person name="Burger G."/>
            <person name="Butler M."/>
            <person name="Elias M."/>
            <person name="Idnurm A."/>
            <person name="Lang B.F."/>
            <person name="Sone T."/>
            <person name="Abe A."/>
            <person name="Calvo S.E."/>
            <person name="Corrochano L.M."/>
            <person name="Engels R."/>
            <person name="Fu J."/>
            <person name="Hansberg W."/>
            <person name="Kim J.-M."/>
            <person name="Kodira C.D."/>
            <person name="Koehrsen M.J."/>
            <person name="Liu B."/>
            <person name="Miranda-Saavedra D."/>
            <person name="O'Leary S."/>
            <person name="Ortiz-Castellanos L."/>
            <person name="Poulter R."/>
            <person name="Rodriguez-Romero J."/>
            <person name="Ruiz-Herrera J."/>
            <person name="Shen Y.-Q."/>
            <person name="Zeng Q."/>
            <person name="Galagan J."/>
            <person name="Birren B.W."/>
            <person name="Cuomo C.A."/>
            <person name="Wickes B.L."/>
        </authorList>
    </citation>
    <scope>NUCLEOTIDE SEQUENCE [LARGE SCALE GENOMIC DNA]</scope>
    <source>
        <strain evidence="3">RA 99-880 / ATCC MYA-4621 / FGSC 9543 / NRRL 43880</strain>
    </source>
</reference>
<keyword evidence="1" id="KW-0732">Signal</keyword>
<evidence type="ECO:0000313" key="2">
    <source>
        <dbReference type="EMBL" id="EIE91139.1"/>
    </source>
</evidence>
<dbReference type="GeneID" id="93622815"/>
<dbReference type="InParanoid" id="I1CRQ9"/>
<proteinExistence type="predicted"/>
<feature type="signal peptide" evidence="1">
    <location>
        <begin position="1"/>
        <end position="22"/>
    </location>
</feature>
<dbReference type="EMBL" id="CH476748">
    <property type="protein sequence ID" value="EIE91139.1"/>
    <property type="molecule type" value="Genomic_DNA"/>
</dbReference>
<organism evidence="2 3">
    <name type="scientific">Rhizopus delemar (strain RA 99-880 / ATCC MYA-4621 / FGSC 9543 / NRRL 43880)</name>
    <name type="common">Mucormycosis agent</name>
    <name type="synonym">Rhizopus arrhizus var. delemar</name>
    <dbReference type="NCBI Taxonomy" id="246409"/>
    <lineage>
        <taxon>Eukaryota</taxon>
        <taxon>Fungi</taxon>
        <taxon>Fungi incertae sedis</taxon>
        <taxon>Mucoromycota</taxon>
        <taxon>Mucoromycotina</taxon>
        <taxon>Mucoromycetes</taxon>
        <taxon>Mucorales</taxon>
        <taxon>Mucorineae</taxon>
        <taxon>Rhizopodaceae</taxon>
        <taxon>Rhizopus</taxon>
    </lineage>
</organism>
<accession>I1CRQ9</accession>
<evidence type="ECO:0000256" key="1">
    <source>
        <dbReference type="SAM" id="SignalP"/>
    </source>
</evidence>
<keyword evidence="3" id="KW-1185">Reference proteome</keyword>
<sequence>MAQRLKVCGLVLAHCACHCTLLVPAPSLYQEGLIKNLDPIETKEEVLVIVYHNEPLVWPFVLYETQDCNLIIAPF</sequence>
<name>I1CRQ9_RHIO9</name>
<dbReference type="VEuPathDB" id="FungiDB:RO3G_15850"/>
<dbReference type="RefSeq" id="XP_067526535.1">
    <property type="nucleotide sequence ID" value="XM_067670434.1"/>
</dbReference>
<protein>
    <submittedName>
        <fullName evidence="2">Uncharacterized protein</fullName>
    </submittedName>
</protein>